<dbReference type="EMBL" id="QTTT01000001">
    <property type="protein sequence ID" value="REE96995.1"/>
    <property type="molecule type" value="Genomic_DNA"/>
</dbReference>
<gene>
    <name evidence="2" type="ORF">DFJ69_2449</name>
</gene>
<name>A0A3D9SVH1_9ACTN</name>
<accession>A0A3D9SVH1</accession>
<proteinExistence type="predicted"/>
<feature type="compositionally biased region" description="Polar residues" evidence="1">
    <location>
        <begin position="73"/>
        <end position="83"/>
    </location>
</feature>
<evidence type="ECO:0000313" key="3">
    <source>
        <dbReference type="Proteomes" id="UP000256661"/>
    </source>
</evidence>
<keyword evidence="3" id="KW-1185">Reference proteome</keyword>
<feature type="region of interest" description="Disordered" evidence="1">
    <location>
        <begin position="318"/>
        <end position="337"/>
    </location>
</feature>
<dbReference type="AlphaFoldDB" id="A0A3D9SVH1"/>
<evidence type="ECO:0000313" key="2">
    <source>
        <dbReference type="EMBL" id="REE96995.1"/>
    </source>
</evidence>
<sequence>MISLSDEQKLSEAMRSAMADVSPPADLVRAGLARGRRARRRARAAQTAGAALALSAVTFAGVNVLGGGPEQKSALSSRGTSSPEARRTGEQVSPAEMSRILQTMLPKGVRLIEVQGAPVPGVMMAKYDDGKGLAGVTMAIQRFPRNDPALRDYHDCPSPQVLPYNDCEATDWEGQGRLLVTKGFTRPQSNTGEKWWHAELTRRDGIQIRFDQVNAAESKSSAGVTRATPPLSPAQMTAIVTNPRWVEAAATLPAPERPSPGTGPKEFPGDRILAGLRRLLPKGAEITHPDVSDGYVSLILKDSRGGTSVGLNVQDFRRPDGKAEKQPSCAQRLSDQPDEATCVEETLPDGTMIWIEEQPAEVVASGVINRIVEVMYPNGRRVVARAANGLSPKSGPQTRDTPALSLEQIKRIVTDPTWRR</sequence>
<protein>
    <submittedName>
        <fullName evidence="2">Uncharacterized protein</fullName>
    </submittedName>
</protein>
<dbReference type="Proteomes" id="UP000256661">
    <property type="component" value="Unassembled WGS sequence"/>
</dbReference>
<feature type="region of interest" description="Disordered" evidence="1">
    <location>
        <begin position="68"/>
        <end position="96"/>
    </location>
</feature>
<reference evidence="2 3" key="1">
    <citation type="submission" date="2018-08" db="EMBL/GenBank/DDBJ databases">
        <title>Sequencing the genomes of 1000 actinobacteria strains.</title>
        <authorList>
            <person name="Klenk H.-P."/>
        </authorList>
    </citation>
    <scope>NUCLEOTIDE SEQUENCE [LARGE SCALE GENOMIC DNA]</scope>
    <source>
        <strain evidence="2 3">DSM 43927</strain>
    </source>
</reference>
<organism evidence="2 3">
    <name type="scientific">Thermomonospora umbrina</name>
    <dbReference type="NCBI Taxonomy" id="111806"/>
    <lineage>
        <taxon>Bacteria</taxon>
        <taxon>Bacillati</taxon>
        <taxon>Actinomycetota</taxon>
        <taxon>Actinomycetes</taxon>
        <taxon>Streptosporangiales</taxon>
        <taxon>Thermomonosporaceae</taxon>
        <taxon>Thermomonospora</taxon>
    </lineage>
</organism>
<comment type="caution">
    <text evidence="2">The sequence shown here is derived from an EMBL/GenBank/DDBJ whole genome shotgun (WGS) entry which is preliminary data.</text>
</comment>
<evidence type="ECO:0000256" key="1">
    <source>
        <dbReference type="SAM" id="MobiDB-lite"/>
    </source>
</evidence>